<evidence type="ECO:0000256" key="9">
    <source>
        <dbReference type="ARBA" id="ARBA00023212"/>
    </source>
</evidence>
<keyword evidence="2" id="KW-0813">Transport</keyword>
<evidence type="ECO:0000256" key="3">
    <source>
        <dbReference type="ARBA" id="ARBA00022490"/>
    </source>
</evidence>
<dbReference type="Proteomes" id="UP000015100">
    <property type="component" value="Unassembled WGS sequence"/>
</dbReference>
<keyword evidence="5" id="KW-0547">Nucleotide-binding</keyword>
<protein>
    <recommendedName>
        <fullName evidence="13">Dynein light intermediate chain</fullName>
    </recommendedName>
</protein>
<keyword evidence="6" id="KW-0067">ATP-binding</keyword>
<dbReference type="OMA" id="FKHNVID"/>
<dbReference type="GO" id="GO:0005874">
    <property type="term" value="C:microtubule"/>
    <property type="evidence" value="ECO:0007669"/>
    <property type="project" value="UniProtKB-KW"/>
</dbReference>
<dbReference type="PANTHER" id="PTHR12688:SF0">
    <property type="entry name" value="DYNEIN LIGHT INTERMEDIATE CHAIN"/>
    <property type="match status" value="1"/>
</dbReference>
<keyword evidence="9" id="KW-0206">Cytoskeleton</keyword>
<keyword evidence="3" id="KW-0963">Cytoplasm</keyword>
<keyword evidence="7" id="KW-0243">Dynein</keyword>
<dbReference type="EMBL" id="AQGS01000598">
    <property type="protein sequence ID" value="EPS37912.1"/>
    <property type="molecule type" value="Genomic_DNA"/>
</dbReference>
<evidence type="ECO:0000256" key="8">
    <source>
        <dbReference type="ARBA" id="ARBA00023175"/>
    </source>
</evidence>
<dbReference type="AlphaFoldDB" id="S8BRU2"/>
<dbReference type="GO" id="GO:0005524">
    <property type="term" value="F:ATP binding"/>
    <property type="evidence" value="ECO:0007669"/>
    <property type="project" value="UniProtKB-KW"/>
</dbReference>
<evidence type="ECO:0000313" key="11">
    <source>
        <dbReference type="EMBL" id="EPS37912.1"/>
    </source>
</evidence>
<sequence length="511" mass="55223">MTTPAAAGAPEEDLWSSMLSNVASSKRLPQKSILVLGGGADEQKEFVDALGGFTSDSRKQNRRPPVANEFALGYTYLDVLDAEQEDVLARLGLYLVSSPTPAFSPLLKPLFTPELLSDTLIVLLLDWRTPWTWLRQTRRWIRLLRNIFSQLGDDSKEALEEVMKAWEARPRNFGETGAVQVPGAAPEVQIPLGPGEFDEPLGLPLLVVCQNADKIEILERERGWKEEEFDFVLQFMRTILLKHGASLIYTSPSIPSSLQSLVYTCLSLPVSSKQTLRHNVIERERVLVPPSWDSWGKIRVLRDFDVEGVGSGWSVDIDFSPSSATDPNLDAPVDGGAVELFEEVIRDSRSEDQLAALRPKGAIEMPPVDLQDFLGQQLELLETRKEDEKAGPGGGAGQGASAGGVGLGGARNAMGTVGLGETDSRVRDHVGPVQFNVGGIQVDADDMLRRIRDRDEAATIDPASGGVPGASPTSPGGRDGQSQNEVLAQFFTSLINKKGAGAKGGMGGSTK</sequence>
<evidence type="ECO:0000256" key="7">
    <source>
        <dbReference type="ARBA" id="ARBA00023017"/>
    </source>
</evidence>
<dbReference type="GO" id="GO:0007018">
    <property type="term" value="P:microtubule-based movement"/>
    <property type="evidence" value="ECO:0007669"/>
    <property type="project" value="InterPro"/>
</dbReference>
<evidence type="ECO:0000313" key="12">
    <source>
        <dbReference type="Proteomes" id="UP000015100"/>
    </source>
</evidence>
<keyword evidence="12" id="KW-1185">Reference proteome</keyword>
<evidence type="ECO:0008006" key="13">
    <source>
        <dbReference type="Google" id="ProtNLM"/>
    </source>
</evidence>
<dbReference type="GO" id="GO:0045504">
    <property type="term" value="F:dynein heavy chain binding"/>
    <property type="evidence" value="ECO:0007669"/>
    <property type="project" value="TreeGrafter"/>
</dbReference>
<evidence type="ECO:0000256" key="2">
    <source>
        <dbReference type="ARBA" id="ARBA00022448"/>
    </source>
</evidence>
<comment type="subcellular location">
    <subcellularLocation>
        <location evidence="1">Cytoplasm</location>
        <location evidence="1">Cytoskeleton</location>
    </subcellularLocation>
</comment>
<dbReference type="HOGENOM" id="CLU_024211_1_0_1"/>
<dbReference type="GO" id="GO:0035974">
    <property type="term" value="C:meiotic spindle pole body"/>
    <property type="evidence" value="ECO:0007669"/>
    <property type="project" value="TreeGrafter"/>
</dbReference>
<dbReference type="PANTHER" id="PTHR12688">
    <property type="entry name" value="DYNEIN LIGHT INTERMEDIATE CHAIN"/>
    <property type="match status" value="1"/>
</dbReference>
<proteinExistence type="predicted"/>
<dbReference type="STRING" id="1284197.S8BRU2"/>
<evidence type="ECO:0000256" key="4">
    <source>
        <dbReference type="ARBA" id="ARBA00022701"/>
    </source>
</evidence>
<dbReference type="OrthoDB" id="27603at2759"/>
<keyword evidence="4" id="KW-0493">Microtubule</keyword>
<evidence type="ECO:0000256" key="6">
    <source>
        <dbReference type="ARBA" id="ARBA00022840"/>
    </source>
</evidence>
<reference evidence="12" key="2">
    <citation type="submission" date="2013-04" db="EMBL/GenBank/DDBJ databases">
        <title>Genomic mechanisms accounting for the adaptation to parasitism in nematode-trapping fungi.</title>
        <authorList>
            <person name="Ahren D.G."/>
        </authorList>
    </citation>
    <scope>NUCLEOTIDE SEQUENCE [LARGE SCALE GENOMIC DNA]</scope>
    <source>
        <strain evidence="12">CBS 200.50</strain>
    </source>
</reference>
<evidence type="ECO:0000256" key="1">
    <source>
        <dbReference type="ARBA" id="ARBA00004245"/>
    </source>
</evidence>
<gene>
    <name evidence="11" type="ORF">H072_8490</name>
</gene>
<feature type="region of interest" description="Disordered" evidence="10">
    <location>
        <begin position="456"/>
        <end position="484"/>
    </location>
</feature>
<dbReference type="Pfam" id="PF05783">
    <property type="entry name" value="DLIC"/>
    <property type="match status" value="1"/>
</dbReference>
<reference evidence="11 12" key="1">
    <citation type="journal article" date="2013" name="PLoS Genet.">
        <title>Genomic mechanisms accounting for the adaptation to parasitism in nematode-trapping fungi.</title>
        <authorList>
            <person name="Meerupati T."/>
            <person name="Andersson K.M."/>
            <person name="Friman E."/>
            <person name="Kumar D."/>
            <person name="Tunlid A."/>
            <person name="Ahren D."/>
        </authorList>
    </citation>
    <scope>NUCLEOTIDE SEQUENCE [LARGE SCALE GENOMIC DNA]</scope>
    <source>
        <strain evidence="11 12">CBS 200.50</strain>
    </source>
</reference>
<organism evidence="11 12">
    <name type="scientific">Dactylellina haptotyla (strain CBS 200.50)</name>
    <name type="common">Nematode-trapping fungus</name>
    <name type="synonym">Monacrosporium haptotylum</name>
    <dbReference type="NCBI Taxonomy" id="1284197"/>
    <lineage>
        <taxon>Eukaryota</taxon>
        <taxon>Fungi</taxon>
        <taxon>Dikarya</taxon>
        <taxon>Ascomycota</taxon>
        <taxon>Pezizomycotina</taxon>
        <taxon>Orbiliomycetes</taxon>
        <taxon>Orbiliales</taxon>
        <taxon>Orbiliaceae</taxon>
        <taxon>Dactylellina</taxon>
    </lineage>
</organism>
<comment type="caution">
    <text evidence="11">The sequence shown here is derived from an EMBL/GenBank/DDBJ whole genome shotgun (WGS) entry which is preliminary data.</text>
</comment>
<accession>S8BRU2</accession>
<keyword evidence="8" id="KW-0505">Motor protein</keyword>
<evidence type="ECO:0000256" key="10">
    <source>
        <dbReference type="SAM" id="MobiDB-lite"/>
    </source>
</evidence>
<dbReference type="eggNOG" id="KOG3905">
    <property type="taxonomic scope" value="Eukaryota"/>
</dbReference>
<dbReference type="GO" id="GO:0000226">
    <property type="term" value="P:microtubule cytoskeleton organization"/>
    <property type="evidence" value="ECO:0007669"/>
    <property type="project" value="TreeGrafter"/>
</dbReference>
<evidence type="ECO:0000256" key="5">
    <source>
        <dbReference type="ARBA" id="ARBA00022741"/>
    </source>
</evidence>
<dbReference type="GO" id="GO:0005868">
    <property type="term" value="C:cytoplasmic dynein complex"/>
    <property type="evidence" value="ECO:0007669"/>
    <property type="project" value="InterPro"/>
</dbReference>
<dbReference type="InterPro" id="IPR022780">
    <property type="entry name" value="Dynein_light_int_chain"/>
</dbReference>
<name>S8BRU2_DACHA</name>
<dbReference type="InterPro" id="IPR008467">
    <property type="entry name" value="Dynein1_light_intermed_chain"/>
</dbReference>